<name>A0A821LIM5_9NEOP</name>
<gene>
    <name evidence="1" type="ORF">PMACD_LOCUS679</name>
</gene>
<sequence>MYEFQYSYMLPKYRQNVQLLYTDTDSFIYNIKTNNFYEDIKCDLQARFDTSDFSKDNIYNLPLVNKKNVGLMKDESNGRIIREFIGLRSKMYSYIIQDDDDDSHLTIKKRNKGMFTRTAHDLRRREWGAGAAAATDRQLQLRTHGARHE</sequence>
<reference evidence="1" key="1">
    <citation type="submission" date="2021-02" db="EMBL/GenBank/DDBJ databases">
        <authorList>
            <person name="Steward A R."/>
        </authorList>
    </citation>
    <scope>NUCLEOTIDE SEQUENCE</scope>
</reference>
<dbReference type="EMBL" id="CAJOBZ010000001">
    <property type="protein sequence ID" value="CAF4750982.1"/>
    <property type="molecule type" value="Genomic_DNA"/>
</dbReference>
<dbReference type="PANTHER" id="PTHR31511:SF12">
    <property type="entry name" value="RHO TERMINATION FACTOR N-TERMINAL DOMAIN-CONTAINING PROTEIN"/>
    <property type="match status" value="1"/>
</dbReference>
<comment type="caution">
    <text evidence="1">The sequence shown here is derived from an EMBL/GenBank/DDBJ whole genome shotgun (WGS) entry which is preliminary data.</text>
</comment>
<dbReference type="AlphaFoldDB" id="A0A821LIM5"/>
<dbReference type="InterPro" id="IPR023211">
    <property type="entry name" value="DNA_pol_palm_dom_sf"/>
</dbReference>
<dbReference type="Proteomes" id="UP000663880">
    <property type="component" value="Unassembled WGS sequence"/>
</dbReference>
<dbReference type="OrthoDB" id="414982at2759"/>
<organism evidence="1 2">
    <name type="scientific">Pieris macdunnoughi</name>
    <dbReference type="NCBI Taxonomy" id="345717"/>
    <lineage>
        <taxon>Eukaryota</taxon>
        <taxon>Metazoa</taxon>
        <taxon>Ecdysozoa</taxon>
        <taxon>Arthropoda</taxon>
        <taxon>Hexapoda</taxon>
        <taxon>Insecta</taxon>
        <taxon>Pterygota</taxon>
        <taxon>Neoptera</taxon>
        <taxon>Endopterygota</taxon>
        <taxon>Lepidoptera</taxon>
        <taxon>Glossata</taxon>
        <taxon>Ditrysia</taxon>
        <taxon>Papilionoidea</taxon>
        <taxon>Pieridae</taxon>
        <taxon>Pierinae</taxon>
        <taxon>Pieris</taxon>
    </lineage>
</organism>
<dbReference type="SUPFAM" id="SSF56672">
    <property type="entry name" value="DNA/RNA polymerases"/>
    <property type="match status" value="1"/>
</dbReference>
<dbReference type="InterPro" id="IPR043502">
    <property type="entry name" value="DNA/RNA_pol_sf"/>
</dbReference>
<dbReference type="GO" id="GO:0071897">
    <property type="term" value="P:DNA biosynthetic process"/>
    <property type="evidence" value="ECO:0007669"/>
    <property type="project" value="UniProtKB-ARBA"/>
</dbReference>
<evidence type="ECO:0008006" key="3">
    <source>
        <dbReference type="Google" id="ProtNLM"/>
    </source>
</evidence>
<dbReference type="PANTHER" id="PTHR31511">
    <property type="entry name" value="PROTEIN CBG23764"/>
    <property type="match status" value="1"/>
</dbReference>
<accession>A0A821LIM5</accession>
<proteinExistence type="predicted"/>
<evidence type="ECO:0000313" key="2">
    <source>
        <dbReference type="Proteomes" id="UP000663880"/>
    </source>
</evidence>
<dbReference type="Gene3D" id="3.90.1600.10">
    <property type="entry name" value="Palm domain of DNA polymerase"/>
    <property type="match status" value="1"/>
</dbReference>
<keyword evidence="2" id="KW-1185">Reference proteome</keyword>
<protein>
    <recommendedName>
        <fullName evidence="3">DNA-directed DNA polymerase</fullName>
    </recommendedName>
</protein>
<evidence type="ECO:0000313" key="1">
    <source>
        <dbReference type="EMBL" id="CAF4750982.1"/>
    </source>
</evidence>